<dbReference type="NCBIfam" id="NF002190">
    <property type="entry name" value="PRK01045.1-4"/>
    <property type="match status" value="1"/>
</dbReference>
<comment type="catalytic activity">
    <reaction evidence="5">
        <text>isopentenyl diphosphate + 2 oxidized [2Fe-2S]-[ferredoxin] + H2O = (2E)-4-hydroxy-3-methylbut-2-enyl diphosphate + 2 reduced [2Fe-2S]-[ferredoxin] + 2 H(+)</text>
        <dbReference type="Rhea" id="RHEA:24488"/>
        <dbReference type="Rhea" id="RHEA-COMP:10000"/>
        <dbReference type="Rhea" id="RHEA-COMP:10001"/>
        <dbReference type="ChEBI" id="CHEBI:15377"/>
        <dbReference type="ChEBI" id="CHEBI:15378"/>
        <dbReference type="ChEBI" id="CHEBI:33737"/>
        <dbReference type="ChEBI" id="CHEBI:33738"/>
        <dbReference type="ChEBI" id="CHEBI:128753"/>
        <dbReference type="ChEBI" id="CHEBI:128769"/>
        <dbReference type="EC" id="1.17.7.4"/>
    </reaction>
</comment>
<feature type="binding site" evidence="5">
    <location>
        <position position="175"/>
    </location>
    <ligand>
        <name>(2E)-4-hydroxy-3-methylbut-2-enyl diphosphate</name>
        <dbReference type="ChEBI" id="CHEBI:128753"/>
    </ligand>
</feature>
<feature type="binding site" evidence="5">
    <location>
        <position position="84"/>
    </location>
    <ligand>
        <name>isopentenyl diphosphate</name>
        <dbReference type="ChEBI" id="CHEBI:128769"/>
    </ligand>
</feature>
<feature type="binding site" evidence="5">
    <location>
        <position position="233"/>
    </location>
    <ligand>
        <name>isopentenyl diphosphate</name>
        <dbReference type="ChEBI" id="CHEBI:128769"/>
    </ligand>
</feature>
<comment type="catalytic activity">
    <reaction evidence="5">
        <text>dimethylallyl diphosphate + 2 oxidized [2Fe-2S]-[ferredoxin] + H2O = (2E)-4-hydroxy-3-methylbut-2-enyl diphosphate + 2 reduced [2Fe-2S]-[ferredoxin] + 2 H(+)</text>
        <dbReference type="Rhea" id="RHEA:24825"/>
        <dbReference type="Rhea" id="RHEA-COMP:10000"/>
        <dbReference type="Rhea" id="RHEA-COMP:10001"/>
        <dbReference type="ChEBI" id="CHEBI:15377"/>
        <dbReference type="ChEBI" id="CHEBI:15378"/>
        <dbReference type="ChEBI" id="CHEBI:33737"/>
        <dbReference type="ChEBI" id="CHEBI:33738"/>
        <dbReference type="ChEBI" id="CHEBI:57623"/>
        <dbReference type="ChEBI" id="CHEBI:128753"/>
        <dbReference type="EC" id="1.17.7.4"/>
    </reaction>
</comment>
<keyword evidence="5" id="KW-0414">Isoprene biosynthesis</keyword>
<feature type="binding site" evidence="5">
    <location>
        <position position="235"/>
    </location>
    <ligand>
        <name>dimethylallyl diphosphate</name>
        <dbReference type="ChEBI" id="CHEBI:57623"/>
    </ligand>
</feature>
<feature type="binding site" evidence="5">
    <location>
        <position position="235"/>
    </location>
    <ligand>
        <name>(2E)-4-hydroxy-3-methylbut-2-enyl diphosphate</name>
        <dbReference type="ChEBI" id="CHEBI:128753"/>
    </ligand>
</feature>
<dbReference type="EMBL" id="FNFV01000001">
    <property type="protein sequence ID" value="SDK01349.1"/>
    <property type="molecule type" value="Genomic_DNA"/>
</dbReference>
<keyword evidence="5" id="KW-0560">Oxidoreductase</keyword>
<dbReference type="GO" id="GO:0019288">
    <property type="term" value="P:isopentenyl diphosphate biosynthetic process, methylerythritol 4-phosphate pathway"/>
    <property type="evidence" value="ECO:0007669"/>
    <property type="project" value="UniProtKB-UniRule"/>
</dbReference>
<keyword evidence="3 5" id="KW-0408">Iron</keyword>
<dbReference type="Gene3D" id="3.40.50.11270">
    <property type="match status" value="1"/>
</dbReference>
<evidence type="ECO:0000256" key="5">
    <source>
        <dbReference type="HAMAP-Rule" id="MF_00191"/>
    </source>
</evidence>
<evidence type="ECO:0000256" key="4">
    <source>
        <dbReference type="ARBA" id="ARBA00023014"/>
    </source>
</evidence>
<organism evidence="6 7">
    <name type="scientific">Meinhardsimonia xiamenensis</name>
    <dbReference type="NCBI Taxonomy" id="990712"/>
    <lineage>
        <taxon>Bacteria</taxon>
        <taxon>Pseudomonadati</taxon>
        <taxon>Pseudomonadota</taxon>
        <taxon>Alphaproteobacteria</taxon>
        <taxon>Rhodobacterales</taxon>
        <taxon>Paracoccaceae</taxon>
        <taxon>Meinhardsimonia</taxon>
    </lineage>
</organism>
<dbReference type="HAMAP" id="MF_00191">
    <property type="entry name" value="IspH"/>
    <property type="match status" value="1"/>
</dbReference>
<gene>
    <name evidence="5" type="primary">ispH</name>
    <name evidence="6" type="ORF">SAMN05216257_101298</name>
</gene>
<dbReference type="GO" id="GO:0046872">
    <property type="term" value="F:metal ion binding"/>
    <property type="evidence" value="ECO:0007669"/>
    <property type="project" value="UniProtKB-KW"/>
</dbReference>
<comment type="pathway">
    <text evidence="5">Isoprenoid biosynthesis; isopentenyl diphosphate biosynthesis via DXP pathway; isopentenyl diphosphate from 1-deoxy-D-xylulose 5-phosphate: step 6/6.</text>
</comment>
<evidence type="ECO:0000256" key="1">
    <source>
        <dbReference type="ARBA" id="ARBA00022485"/>
    </source>
</evidence>
<comment type="function">
    <text evidence="5">Catalyzes the conversion of 1-hydroxy-2-methyl-2-(E)-butenyl 4-diphosphate (HMBPP) into a mixture of isopentenyl diphosphate (IPP) and dimethylallyl diphosphate (DMAPP). Acts in the terminal step of the DOXP/MEP pathway for isoprenoid precursor biosynthesis.</text>
</comment>
<dbReference type="PANTHER" id="PTHR30426:SF0">
    <property type="entry name" value="4-HYDROXY-3-METHYLBUT-2-ENYL DIPHOSPHATE REDUCTASE"/>
    <property type="match status" value="1"/>
</dbReference>
<keyword evidence="4 5" id="KW-0411">Iron-sulfur</keyword>
<dbReference type="STRING" id="990712.SAMN05216257_101298"/>
<dbReference type="PANTHER" id="PTHR30426">
    <property type="entry name" value="4-HYDROXY-3-METHYLBUT-2-ENYL DIPHOSPHATE REDUCTASE"/>
    <property type="match status" value="1"/>
</dbReference>
<feature type="binding site" evidence="5">
    <location>
        <position position="278"/>
    </location>
    <ligand>
        <name>(2E)-4-hydroxy-3-methylbut-2-enyl diphosphate</name>
        <dbReference type="ChEBI" id="CHEBI:128753"/>
    </ligand>
</feature>
<dbReference type="OrthoDB" id="9804068at2"/>
<evidence type="ECO:0000256" key="3">
    <source>
        <dbReference type="ARBA" id="ARBA00023004"/>
    </source>
</evidence>
<evidence type="ECO:0000256" key="2">
    <source>
        <dbReference type="ARBA" id="ARBA00022723"/>
    </source>
</evidence>
<feature type="binding site" evidence="5">
    <location>
        <position position="84"/>
    </location>
    <ligand>
        <name>dimethylallyl diphosphate</name>
        <dbReference type="ChEBI" id="CHEBI:57623"/>
    </ligand>
</feature>
<dbReference type="GO" id="GO:0050992">
    <property type="term" value="P:dimethylallyl diphosphate biosynthetic process"/>
    <property type="evidence" value="ECO:0007669"/>
    <property type="project" value="UniProtKB-UniRule"/>
</dbReference>
<feature type="binding site" evidence="5">
    <location>
        <position position="235"/>
    </location>
    <ligand>
        <name>isopentenyl diphosphate</name>
        <dbReference type="ChEBI" id="CHEBI:128769"/>
    </ligand>
</feature>
<dbReference type="GO" id="GO:0051745">
    <property type="term" value="F:4-hydroxy-3-methylbut-2-enyl diphosphate reductase activity"/>
    <property type="evidence" value="ECO:0007669"/>
    <property type="project" value="UniProtKB-UniRule"/>
</dbReference>
<dbReference type="UniPathway" id="UPA00056">
    <property type="reaction ID" value="UER00097"/>
</dbReference>
<keyword evidence="2 5" id="KW-0479">Metal-binding</keyword>
<comment type="cofactor">
    <cofactor evidence="5">
        <name>[4Fe-4S] cluster</name>
        <dbReference type="ChEBI" id="CHEBI:49883"/>
    </cofactor>
    <text evidence="5">Binds 1 [4Fe-4S] cluster per subunit.</text>
</comment>
<name>A0A1G8YEK5_9RHOB</name>
<dbReference type="EC" id="1.17.7.4" evidence="5"/>
<dbReference type="InterPro" id="IPR003451">
    <property type="entry name" value="LytB/IspH"/>
</dbReference>
<keyword evidence="1 5" id="KW-0004">4Fe-4S</keyword>
<feature type="binding site" evidence="5">
    <location>
        <position position="134"/>
    </location>
    <ligand>
        <name>(2E)-4-hydroxy-3-methylbut-2-enyl diphosphate</name>
        <dbReference type="ChEBI" id="CHEBI:128753"/>
    </ligand>
</feature>
<keyword evidence="7" id="KW-1185">Reference proteome</keyword>
<feature type="binding site" evidence="5">
    <location>
        <position position="233"/>
    </location>
    <ligand>
        <name>dimethylallyl diphosphate</name>
        <dbReference type="ChEBI" id="CHEBI:57623"/>
    </ligand>
</feature>
<dbReference type="CDD" id="cd13944">
    <property type="entry name" value="lytB_ispH"/>
    <property type="match status" value="1"/>
</dbReference>
<feature type="binding site" evidence="5">
    <location>
        <position position="84"/>
    </location>
    <ligand>
        <name>(2E)-4-hydroxy-3-methylbut-2-enyl diphosphate</name>
        <dbReference type="ChEBI" id="CHEBI:128753"/>
    </ligand>
</feature>
<dbReference type="GO" id="GO:0016114">
    <property type="term" value="P:terpenoid biosynthetic process"/>
    <property type="evidence" value="ECO:0007669"/>
    <property type="project" value="UniProtKB-UniRule"/>
</dbReference>
<feature type="binding site" evidence="5">
    <location>
        <position position="234"/>
    </location>
    <ligand>
        <name>(2E)-4-hydroxy-3-methylbut-2-enyl diphosphate</name>
        <dbReference type="ChEBI" id="CHEBI:128753"/>
    </ligand>
</feature>
<comment type="pathway">
    <text evidence="5">Isoprenoid biosynthesis; dimethylallyl diphosphate biosynthesis; dimethylallyl diphosphate from (2E)-4-hydroxy-3-methylbutenyl diphosphate: step 1/1.</text>
</comment>
<dbReference type="NCBIfam" id="NF002188">
    <property type="entry name" value="PRK01045.1-2"/>
    <property type="match status" value="1"/>
</dbReference>
<comment type="similarity">
    <text evidence="5">Belongs to the IspH family.</text>
</comment>
<feature type="binding site" evidence="5">
    <location>
        <position position="106"/>
    </location>
    <ligand>
        <name>[4Fe-4S] cluster</name>
        <dbReference type="ChEBI" id="CHEBI:49883"/>
    </ligand>
</feature>
<feature type="binding site" evidence="5">
    <location>
        <position position="278"/>
    </location>
    <ligand>
        <name>isopentenyl diphosphate</name>
        <dbReference type="ChEBI" id="CHEBI:128769"/>
    </ligand>
</feature>
<reference evidence="7" key="1">
    <citation type="submission" date="2016-10" db="EMBL/GenBank/DDBJ databases">
        <authorList>
            <person name="Varghese N."/>
            <person name="Submissions S."/>
        </authorList>
    </citation>
    <scope>NUCLEOTIDE SEQUENCE [LARGE SCALE GENOMIC DNA]</scope>
    <source>
        <strain evidence="7">CGMCC 1.10789</strain>
    </source>
</reference>
<evidence type="ECO:0000313" key="7">
    <source>
        <dbReference type="Proteomes" id="UP000199328"/>
    </source>
</evidence>
<sequence>MNDNAAKRMPITLHLASPRGFCAGVDRAIKIVEEALARWGAPVYVRHEIVHNRFVVDSLRAKGAIFVEELDECPNDRPVVFSAHGVPKSVPAEAERRNMLYVDATCPLVSKVHIEAERHHANGLQMVMIGHAGHPETLGTMGQLPEGEVLLVETVEDVARLEPRDPDRLAFITQTTLSVDDTAEIVAALKARFPNIIGPHKEDICYATTNRQAAVKAMAPEIDALLVIGAPNSSNSRRLVEVGRAAGCSYAQLVGRAGEIDWRALEGARDIGITAGASAPEVLVEEVIEAFRARYEVTLREVHVADERVSFKLPRVLREDTTRAAAK</sequence>
<feature type="binding site" evidence="5">
    <location>
        <position position="234"/>
    </location>
    <ligand>
        <name>isopentenyl diphosphate</name>
        <dbReference type="ChEBI" id="CHEBI:128769"/>
    </ligand>
</feature>
<dbReference type="Proteomes" id="UP000199328">
    <property type="component" value="Unassembled WGS sequence"/>
</dbReference>
<accession>A0A1G8YEK5</accession>
<feature type="binding site" evidence="5">
    <location>
        <position position="51"/>
    </location>
    <ligand>
        <name>isopentenyl diphosphate</name>
        <dbReference type="ChEBI" id="CHEBI:128769"/>
    </ligand>
</feature>
<dbReference type="AlphaFoldDB" id="A0A1G8YEK5"/>
<feature type="binding site" evidence="5">
    <location>
        <position position="22"/>
    </location>
    <ligand>
        <name>[4Fe-4S] cluster</name>
        <dbReference type="ChEBI" id="CHEBI:49883"/>
    </ligand>
</feature>
<dbReference type="NCBIfam" id="TIGR00216">
    <property type="entry name" value="ispH_lytB"/>
    <property type="match status" value="1"/>
</dbReference>
<feature type="binding site" evidence="5">
    <location>
        <position position="51"/>
    </location>
    <ligand>
        <name>(2E)-4-hydroxy-3-methylbut-2-enyl diphosphate</name>
        <dbReference type="ChEBI" id="CHEBI:128753"/>
    </ligand>
</feature>
<feature type="active site" description="Proton donor" evidence="5">
    <location>
        <position position="136"/>
    </location>
</feature>
<feature type="binding site" evidence="5">
    <location>
        <position position="51"/>
    </location>
    <ligand>
        <name>dimethylallyl diphosphate</name>
        <dbReference type="ChEBI" id="CHEBI:57623"/>
    </ligand>
</feature>
<feature type="binding site" evidence="5">
    <location>
        <position position="234"/>
    </location>
    <ligand>
        <name>dimethylallyl diphosphate</name>
        <dbReference type="ChEBI" id="CHEBI:57623"/>
    </ligand>
</feature>
<feature type="binding site" evidence="5">
    <location>
        <position position="233"/>
    </location>
    <ligand>
        <name>(2E)-4-hydroxy-3-methylbut-2-enyl diphosphate</name>
        <dbReference type="ChEBI" id="CHEBI:128753"/>
    </ligand>
</feature>
<evidence type="ECO:0000313" key="6">
    <source>
        <dbReference type="EMBL" id="SDK01349.1"/>
    </source>
</evidence>
<feature type="binding site" evidence="5">
    <location>
        <position position="278"/>
    </location>
    <ligand>
        <name>dimethylallyl diphosphate</name>
        <dbReference type="ChEBI" id="CHEBI:57623"/>
    </ligand>
</feature>
<protein>
    <recommendedName>
        <fullName evidence="5">4-hydroxy-3-methylbut-2-enyl diphosphate reductase</fullName>
        <shortName evidence="5">HMBPP reductase</shortName>
        <ecNumber evidence="5">1.17.7.4</ecNumber>
    </recommendedName>
</protein>
<dbReference type="Gene3D" id="3.40.1010.20">
    <property type="entry name" value="4-hydroxy-3-methylbut-2-enyl diphosphate reductase, catalytic domain"/>
    <property type="match status" value="2"/>
</dbReference>
<feature type="binding site" evidence="5">
    <location>
        <position position="205"/>
    </location>
    <ligand>
        <name>[4Fe-4S] cluster</name>
        <dbReference type="ChEBI" id="CHEBI:49883"/>
    </ligand>
</feature>
<dbReference type="RefSeq" id="WP_092497460.1">
    <property type="nucleotide sequence ID" value="NZ_FNFV01000001.1"/>
</dbReference>
<feature type="binding site" evidence="5">
    <location>
        <position position="134"/>
    </location>
    <ligand>
        <name>dimethylallyl diphosphate</name>
        <dbReference type="ChEBI" id="CHEBI:57623"/>
    </ligand>
</feature>
<feature type="binding site" evidence="5">
    <location>
        <position position="134"/>
    </location>
    <ligand>
        <name>isopentenyl diphosphate</name>
        <dbReference type="ChEBI" id="CHEBI:128769"/>
    </ligand>
</feature>
<proteinExistence type="inferred from homology"/>
<dbReference type="Pfam" id="PF02401">
    <property type="entry name" value="LYTB"/>
    <property type="match status" value="1"/>
</dbReference>
<dbReference type="GO" id="GO:0051539">
    <property type="term" value="F:4 iron, 4 sulfur cluster binding"/>
    <property type="evidence" value="ECO:0007669"/>
    <property type="project" value="UniProtKB-UniRule"/>
</dbReference>
<dbReference type="UniPathway" id="UPA00059">
    <property type="reaction ID" value="UER00105"/>
</dbReference>